<dbReference type="PANTHER" id="PTHR45760">
    <property type="entry name" value="FI19922P1-RELATED"/>
    <property type="match status" value="1"/>
</dbReference>
<evidence type="ECO:0000256" key="6">
    <source>
        <dbReference type="ARBA" id="ARBA00022792"/>
    </source>
</evidence>
<comment type="subcellular location">
    <subcellularLocation>
        <location evidence="1">Mitochondrion inner membrane</location>
        <topology evidence="1">Multi-pass membrane protein</topology>
    </subcellularLocation>
</comment>
<dbReference type="Gene3D" id="1.50.40.10">
    <property type="entry name" value="Mitochondrial carrier domain"/>
    <property type="match status" value="1"/>
</dbReference>
<keyword evidence="4 11" id="KW-0812">Transmembrane</keyword>
<evidence type="ECO:0000313" key="12">
    <source>
        <dbReference type="Ensembl" id="ENSSPUP00000015143.1"/>
    </source>
</evidence>
<evidence type="ECO:0000256" key="8">
    <source>
        <dbReference type="ARBA" id="ARBA00023128"/>
    </source>
</evidence>
<reference evidence="12" key="2">
    <citation type="submission" date="2025-09" db="UniProtKB">
        <authorList>
            <consortium name="Ensembl"/>
        </authorList>
    </citation>
    <scope>IDENTIFICATION</scope>
</reference>
<dbReference type="Pfam" id="PF00153">
    <property type="entry name" value="Mito_carr"/>
    <property type="match status" value="1"/>
</dbReference>
<evidence type="ECO:0000256" key="5">
    <source>
        <dbReference type="ARBA" id="ARBA00022737"/>
    </source>
</evidence>
<dbReference type="AlphaFoldDB" id="A0A8D0H3K1"/>
<accession>A0A8D0H3K1</accession>
<dbReference type="InterPro" id="IPR023395">
    <property type="entry name" value="MCP_dom_sf"/>
</dbReference>
<dbReference type="InterPro" id="IPR045315">
    <property type="entry name" value="Mtm1-like"/>
</dbReference>
<name>A0A8D0H3K1_SPHPU</name>
<organism evidence="12 13">
    <name type="scientific">Sphenodon punctatus</name>
    <name type="common">Tuatara</name>
    <name type="synonym">Hatteria punctata</name>
    <dbReference type="NCBI Taxonomy" id="8508"/>
    <lineage>
        <taxon>Eukaryota</taxon>
        <taxon>Metazoa</taxon>
        <taxon>Chordata</taxon>
        <taxon>Craniata</taxon>
        <taxon>Vertebrata</taxon>
        <taxon>Euteleostomi</taxon>
        <taxon>Lepidosauria</taxon>
        <taxon>Sphenodontia</taxon>
        <taxon>Sphenodontidae</taxon>
        <taxon>Sphenodon</taxon>
    </lineage>
</organism>
<evidence type="ECO:0000256" key="3">
    <source>
        <dbReference type="ARBA" id="ARBA00022448"/>
    </source>
</evidence>
<keyword evidence="5" id="KW-0677">Repeat</keyword>
<dbReference type="GO" id="GO:1990542">
    <property type="term" value="P:mitochondrial transmembrane transport"/>
    <property type="evidence" value="ECO:0007669"/>
    <property type="project" value="InterPro"/>
</dbReference>
<keyword evidence="7 11" id="KW-1133">Transmembrane helix</keyword>
<evidence type="ECO:0000256" key="2">
    <source>
        <dbReference type="ARBA" id="ARBA00006375"/>
    </source>
</evidence>
<evidence type="ECO:0000256" key="4">
    <source>
        <dbReference type="ARBA" id="ARBA00022692"/>
    </source>
</evidence>
<keyword evidence="3" id="KW-0813">Transport</keyword>
<protein>
    <submittedName>
        <fullName evidence="12">Uncharacterized protein</fullName>
    </submittedName>
</protein>
<keyword evidence="8" id="KW-0496">Mitochondrion</keyword>
<sequence>MNSEKNDSELYKVTTTQQIIASCCGALITSVLVTPLDVVKIRMQAQSSRFPKGKYFVYSNGLMDYYVPENEKSKVWYKKHGRFKGMLVRSLYFISRIITM</sequence>
<evidence type="ECO:0000313" key="13">
    <source>
        <dbReference type="Proteomes" id="UP000694392"/>
    </source>
</evidence>
<evidence type="ECO:0000256" key="1">
    <source>
        <dbReference type="ARBA" id="ARBA00004448"/>
    </source>
</evidence>
<feature type="transmembrane region" description="Helical" evidence="11">
    <location>
        <begin position="19"/>
        <end position="39"/>
    </location>
</feature>
<evidence type="ECO:0000256" key="7">
    <source>
        <dbReference type="ARBA" id="ARBA00022989"/>
    </source>
</evidence>
<evidence type="ECO:0000256" key="9">
    <source>
        <dbReference type="ARBA" id="ARBA00023136"/>
    </source>
</evidence>
<keyword evidence="6" id="KW-0999">Mitochondrion inner membrane</keyword>
<dbReference type="InterPro" id="IPR018108">
    <property type="entry name" value="MCP_transmembrane"/>
</dbReference>
<keyword evidence="13" id="KW-1185">Reference proteome</keyword>
<proteinExistence type="inferred from homology"/>
<dbReference type="SUPFAM" id="SSF103506">
    <property type="entry name" value="Mitochondrial carrier"/>
    <property type="match status" value="1"/>
</dbReference>
<keyword evidence="9 11" id="KW-0472">Membrane</keyword>
<dbReference type="PROSITE" id="PS51257">
    <property type="entry name" value="PROKAR_LIPOPROTEIN"/>
    <property type="match status" value="1"/>
</dbReference>
<dbReference type="Proteomes" id="UP000694392">
    <property type="component" value="Unplaced"/>
</dbReference>
<dbReference type="PANTHER" id="PTHR45760:SF5">
    <property type="entry name" value="MITOCHONDRIAL GLUTATHIONE TRANSPORTER SLC25A40-RELATED"/>
    <property type="match status" value="1"/>
</dbReference>
<evidence type="ECO:0000256" key="10">
    <source>
        <dbReference type="ARBA" id="ARBA00036017"/>
    </source>
</evidence>
<dbReference type="GO" id="GO:0005743">
    <property type="term" value="C:mitochondrial inner membrane"/>
    <property type="evidence" value="ECO:0007669"/>
    <property type="project" value="UniProtKB-SubCell"/>
</dbReference>
<evidence type="ECO:0000256" key="11">
    <source>
        <dbReference type="SAM" id="Phobius"/>
    </source>
</evidence>
<comment type="catalytic activity">
    <reaction evidence="10">
        <text>glutathione(in) = glutathione(out)</text>
        <dbReference type="Rhea" id="RHEA:74819"/>
        <dbReference type="ChEBI" id="CHEBI:57925"/>
    </reaction>
</comment>
<reference evidence="12" key="1">
    <citation type="submission" date="2025-08" db="UniProtKB">
        <authorList>
            <consortium name="Ensembl"/>
        </authorList>
    </citation>
    <scope>IDENTIFICATION</scope>
</reference>
<comment type="similarity">
    <text evidence="2">Belongs to the mitochondrial carrier (TC 2.A.29) family.</text>
</comment>
<dbReference type="Ensembl" id="ENSSPUT00000016151.1">
    <property type="protein sequence ID" value="ENSSPUP00000015143.1"/>
    <property type="gene ID" value="ENSSPUG00000011677.1"/>
</dbReference>